<proteinExistence type="predicted"/>
<gene>
    <name evidence="1" type="ORF">CEW87_14690</name>
</gene>
<dbReference type="RefSeq" id="WP_108974147.1">
    <property type="nucleotide sequence ID" value="NZ_CP022188.1"/>
</dbReference>
<name>A0A2U8H3Y7_9RHOO</name>
<reference evidence="1 2" key="1">
    <citation type="submission" date="2017-06" db="EMBL/GenBank/DDBJ databases">
        <title>Azoarcus sp. TSNA42 complete genome sequence.</title>
        <authorList>
            <person name="Woo J.-H."/>
            <person name="Kim H.-S."/>
        </authorList>
    </citation>
    <scope>NUCLEOTIDE SEQUENCE [LARGE SCALE GENOMIC DNA]</scope>
    <source>
        <strain evidence="1 2">TSNA42</strain>
    </source>
</reference>
<protein>
    <submittedName>
        <fullName evidence="1">Uncharacterized protein</fullName>
    </submittedName>
</protein>
<dbReference type="AlphaFoldDB" id="A0A2U8H3Y7"/>
<organism evidence="1 2">
    <name type="scientific">Parazoarcus communis</name>
    <dbReference type="NCBI Taxonomy" id="41977"/>
    <lineage>
        <taxon>Bacteria</taxon>
        <taxon>Pseudomonadati</taxon>
        <taxon>Pseudomonadota</taxon>
        <taxon>Betaproteobacteria</taxon>
        <taxon>Rhodocyclales</taxon>
        <taxon>Zoogloeaceae</taxon>
        <taxon>Parazoarcus</taxon>
    </lineage>
</organism>
<dbReference type="Proteomes" id="UP000244902">
    <property type="component" value="Chromosome"/>
</dbReference>
<sequence>MKSHTNENILPANPRFHLPRGDGLFQPIAFAFVTEQMHQAILLERRAILDATPPQNRASQQKLLDRYDPKASAQAFEGVLGLFGISRGK</sequence>
<accession>A0A2U8H3Y7</accession>
<dbReference type="OrthoDB" id="8527290at2"/>
<evidence type="ECO:0000313" key="1">
    <source>
        <dbReference type="EMBL" id="AWI80501.1"/>
    </source>
</evidence>
<dbReference type="EMBL" id="CP022188">
    <property type="protein sequence ID" value="AWI80501.1"/>
    <property type="molecule type" value="Genomic_DNA"/>
</dbReference>
<evidence type="ECO:0000313" key="2">
    <source>
        <dbReference type="Proteomes" id="UP000244902"/>
    </source>
</evidence>